<evidence type="ECO:0000313" key="1">
    <source>
        <dbReference type="EMBL" id="BAD58270.1"/>
    </source>
</evidence>
<dbReference type="Proteomes" id="UP000006820">
    <property type="component" value="Chromosome"/>
</dbReference>
<keyword evidence="2" id="KW-1185">Reference proteome</keyword>
<dbReference type="AlphaFoldDB" id="Q5YU71"/>
<proteinExistence type="predicted"/>
<name>Q5YU71_NOCFA</name>
<dbReference type="HOGENOM" id="CLU_142067_0_0_11"/>
<reference evidence="1 2" key="1">
    <citation type="journal article" date="2004" name="Proc. Natl. Acad. Sci. U.S.A.">
        <title>The complete genomic sequence of Nocardia farcinica IFM 10152.</title>
        <authorList>
            <person name="Ishikawa J."/>
            <person name="Yamashita A."/>
            <person name="Mikami Y."/>
            <person name="Hoshino Y."/>
            <person name="Kurita H."/>
            <person name="Hotta K."/>
            <person name="Shiba T."/>
            <person name="Hattori M."/>
        </authorList>
    </citation>
    <scope>NUCLEOTIDE SEQUENCE [LARGE SCALE GENOMIC DNA]</scope>
    <source>
        <strain evidence="1 2">IFM 10152</strain>
    </source>
</reference>
<dbReference type="eggNOG" id="ENOG5033FT5">
    <property type="taxonomic scope" value="Bacteria"/>
</dbReference>
<evidence type="ECO:0000313" key="2">
    <source>
        <dbReference type="Proteomes" id="UP000006820"/>
    </source>
</evidence>
<dbReference type="EMBL" id="AP006618">
    <property type="protein sequence ID" value="BAD58270.1"/>
    <property type="molecule type" value="Genomic_DNA"/>
</dbReference>
<accession>Q5YU71</accession>
<gene>
    <name evidence="1" type="ordered locus">NFA_34220</name>
</gene>
<protein>
    <submittedName>
        <fullName evidence="1">Uncharacterized protein</fullName>
    </submittedName>
</protein>
<organism evidence="1 2">
    <name type="scientific">Nocardia farcinica (strain IFM 10152)</name>
    <dbReference type="NCBI Taxonomy" id="247156"/>
    <lineage>
        <taxon>Bacteria</taxon>
        <taxon>Bacillati</taxon>
        <taxon>Actinomycetota</taxon>
        <taxon>Actinomycetes</taxon>
        <taxon>Mycobacteriales</taxon>
        <taxon>Nocardiaceae</taxon>
        <taxon>Nocardia</taxon>
    </lineage>
</organism>
<dbReference type="KEGG" id="nfa:NFA_34220"/>
<sequence length="136" mass="14768">MSWREGTPQSVQDDLDELLEAALSLAEKHLAERSAFMPFGLAVDNDGQRRLVEVVSDDARIGKQRTVAALKATRGQIRAAAVVVDVVLPLTQASGIEVHLEHAQGLTIGVLEPYLLNRGRVEAGPLEGYRAESAIW</sequence>